<gene>
    <name evidence="2" type="ORF">F2P47_16690</name>
</gene>
<reference evidence="2 3" key="1">
    <citation type="submission" date="2019-09" db="EMBL/GenBank/DDBJ databases">
        <title>Parvibaculum sedimenti sp. nov., isolated from sediment.</title>
        <authorList>
            <person name="Wang Y."/>
        </authorList>
    </citation>
    <scope>NUCLEOTIDE SEQUENCE [LARGE SCALE GENOMIC DNA]</scope>
    <source>
        <strain evidence="2 3">HXT-9</strain>
    </source>
</reference>
<comment type="caution">
    <text evidence="2">The sequence shown here is derived from an EMBL/GenBank/DDBJ whole genome shotgun (WGS) entry which is preliminary data.</text>
</comment>
<sequence>MREWGPGFQHREYYRGPDWDDWRRRHYAPRPRYDWYHDRYSRPWFDYGSVGYLSIFMPTYVIPYDAYDTYGSSYYGPVGCNRDVVGAVLGGAAGALIGSSHHGGAGATIGGAIVGAILGGALGQAIDMSDQACYGQVLEYVPNNQPVYWENNGAQYQVTPLRTYRDDEGLYCREYQTEIYIDGYPQQAYGKACRQPDGSWQMSD</sequence>
<name>A0A6N6VDA9_9HYPH</name>
<dbReference type="RefSeq" id="WP_152217526.1">
    <property type="nucleotide sequence ID" value="NZ_WESC01000020.1"/>
</dbReference>
<proteinExistence type="predicted"/>
<evidence type="ECO:0000313" key="3">
    <source>
        <dbReference type="Proteomes" id="UP000468901"/>
    </source>
</evidence>
<dbReference type="Proteomes" id="UP000468901">
    <property type="component" value="Unassembled WGS sequence"/>
</dbReference>
<protein>
    <recommendedName>
        <fullName evidence="1">Glycine zipper domain-containing protein</fullName>
    </recommendedName>
</protein>
<evidence type="ECO:0000259" key="1">
    <source>
        <dbReference type="Pfam" id="PF13488"/>
    </source>
</evidence>
<dbReference type="AlphaFoldDB" id="A0A6N6VDA9"/>
<dbReference type="InterPro" id="IPR039567">
    <property type="entry name" value="Gly-zipper"/>
</dbReference>
<keyword evidence="3" id="KW-1185">Reference proteome</keyword>
<organism evidence="2 3">
    <name type="scientific">Parvibaculum sedimenti</name>
    <dbReference type="NCBI Taxonomy" id="2608632"/>
    <lineage>
        <taxon>Bacteria</taxon>
        <taxon>Pseudomonadati</taxon>
        <taxon>Pseudomonadota</taxon>
        <taxon>Alphaproteobacteria</taxon>
        <taxon>Hyphomicrobiales</taxon>
        <taxon>Parvibaculaceae</taxon>
        <taxon>Parvibaculum</taxon>
    </lineage>
</organism>
<evidence type="ECO:0000313" key="2">
    <source>
        <dbReference type="EMBL" id="KAB7738550.1"/>
    </source>
</evidence>
<dbReference type="Pfam" id="PF13488">
    <property type="entry name" value="Gly-zipper_Omp"/>
    <property type="match status" value="1"/>
</dbReference>
<dbReference type="EMBL" id="WESC01000020">
    <property type="protein sequence ID" value="KAB7738550.1"/>
    <property type="molecule type" value="Genomic_DNA"/>
</dbReference>
<accession>A0A6N6VDA9</accession>
<feature type="domain" description="Glycine zipper" evidence="1">
    <location>
        <begin position="85"/>
        <end position="127"/>
    </location>
</feature>